<keyword evidence="7" id="KW-1185">Reference proteome</keyword>
<sequence length="302" mass="33115">MANFAYQVFAAVVSEGTFAQAASELNVTPSAVSHSVSQLEKELGFPLFIRSRSGVELTSDGQAVLPVIQGILNLEDQLHQVADNINGLAAGRVRIGAFSSVSTNWLPHIIRAFKKQYPQVEVEVMQGGFNEITEQVRNGTIDIGFSLLPVAPGVEVEPLLQDRIYCVTPTTFAPASGRDVNDADIAGKRFILQQQDYDRDTKRALDRYHVSANSLTYSIDDQSILSMVESGLGLGILPELALNKLVGAVNTYPFSEPFARTLCLVVNQTQAHAPSVVRMRREIERYLASEYGSLYLGKKPRN</sequence>
<dbReference type="Proteomes" id="UP000051679">
    <property type="component" value="Unassembled WGS sequence"/>
</dbReference>
<keyword evidence="2" id="KW-0805">Transcription regulation</keyword>
<dbReference type="InterPro" id="IPR050950">
    <property type="entry name" value="HTH-type_LysR_regulators"/>
</dbReference>
<dbReference type="PANTHER" id="PTHR30419:SF8">
    <property type="entry name" value="NITROGEN ASSIMILATION TRANSCRIPTIONAL ACTIVATOR-RELATED"/>
    <property type="match status" value="1"/>
</dbReference>
<dbReference type="InterPro" id="IPR036388">
    <property type="entry name" value="WH-like_DNA-bd_sf"/>
</dbReference>
<comment type="caution">
    <text evidence="6">The sequence shown here is derived from an EMBL/GenBank/DDBJ whole genome shotgun (WGS) entry which is preliminary data.</text>
</comment>
<dbReference type="AlphaFoldDB" id="A0A0R1ZLD1"/>
<dbReference type="FunFam" id="1.10.10.10:FF:000001">
    <property type="entry name" value="LysR family transcriptional regulator"/>
    <property type="match status" value="1"/>
</dbReference>
<dbReference type="InterPro" id="IPR005119">
    <property type="entry name" value="LysR_subst-bd"/>
</dbReference>
<evidence type="ECO:0000313" key="6">
    <source>
        <dbReference type="EMBL" id="KRM55773.1"/>
    </source>
</evidence>
<organism evidence="6 7">
    <name type="scientific">Lacticaseibacillus sharpeae JCM 1186 = DSM 20505</name>
    <dbReference type="NCBI Taxonomy" id="1291052"/>
    <lineage>
        <taxon>Bacteria</taxon>
        <taxon>Bacillati</taxon>
        <taxon>Bacillota</taxon>
        <taxon>Bacilli</taxon>
        <taxon>Lactobacillales</taxon>
        <taxon>Lactobacillaceae</taxon>
        <taxon>Lacticaseibacillus</taxon>
    </lineage>
</organism>
<dbReference type="STRING" id="1291052.FC18_GL001041"/>
<dbReference type="PROSITE" id="PS50931">
    <property type="entry name" value="HTH_LYSR"/>
    <property type="match status" value="1"/>
</dbReference>
<dbReference type="InterPro" id="IPR036390">
    <property type="entry name" value="WH_DNA-bd_sf"/>
</dbReference>
<accession>A0A0R1ZLD1</accession>
<comment type="similarity">
    <text evidence="1">Belongs to the LysR transcriptional regulatory family.</text>
</comment>
<dbReference type="EMBL" id="AYYO01000013">
    <property type="protein sequence ID" value="KRM55773.1"/>
    <property type="molecule type" value="Genomic_DNA"/>
</dbReference>
<evidence type="ECO:0000259" key="5">
    <source>
        <dbReference type="PROSITE" id="PS50931"/>
    </source>
</evidence>
<evidence type="ECO:0000256" key="4">
    <source>
        <dbReference type="ARBA" id="ARBA00023163"/>
    </source>
</evidence>
<feature type="domain" description="HTH lysR-type" evidence="5">
    <location>
        <begin position="7"/>
        <end position="58"/>
    </location>
</feature>
<keyword evidence="3" id="KW-0238">DNA-binding</keyword>
<dbReference type="OrthoDB" id="63123at2"/>
<dbReference type="SUPFAM" id="SSF53850">
    <property type="entry name" value="Periplasmic binding protein-like II"/>
    <property type="match status" value="1"/>
</dbReference>
<name>A0A0R1ZLD1_9LACO</name>
<evidence type="ECO:0000256" key="2">
    <source>
        <dbReference type="ARBA" id="ARBA00023015"/>
    </source>
</evidence>
<dbReference type="Pfam" id="PF03466">
    <property type="entry name" value="LysR_substrate"/>
    <property type="match status" value="1"/>
</dbReference>
<dbReference type="PATRIC" id="fig|1291052.5.peg.1058"/>
<dbReference type="SUPFAM" id="SSF46785">
    <property type="entry name" value="Winged helix' DNA-binding domain"/>
    <property type="match status" value="1"/>
</dbReference>
<dbReference type="CDD" id="cd05466">
    <property type="entry name" value="PBP2_LTTR_substrate"/>
    <property type="match status" value="1"/>
</dbReference>
<protein>
    <submittedName>
        <fullName evidence="6">Transcriptional regulator</fullName>
    </submittedName>
</protein>
<dbReference type="RefSeq" id="WP_056975533.1">
    <property type="nucleotide sequence ID" value="NZ_AYYO01000013.1"/>
</dbReference>
<evidence type="ECO:0000313" key="7">
    <source>
        <dbReference type="Proteomes" id="UP000051679"/>
    </source>
</evidence>
<reference evidence="6 7" key="1">
    <citation type="journal article" date="2015" name="Genome Announc.">
        <title>Expanding the biotechnology potential of lactobacilli through comparative genomics of 213 strains and associated genera.</title>
        <authorList>
            <person name="Sun Z."/>
            <person name="Harris H.M."/>
            <person name="McCann A."/>
            <person name="Guo C."/>
            <person name="Argimon S."/>
            <person name="Zhang W."/>
            <person name="Yang X."/>
            <person name="Jeffery I.B."/>
            <person name="Cooney J.C."/>
            <person name="Kagawa T.F."/>
            <person name="Liu W."/>
            <person name="Song Y."/>
            <person name="Salvetti E."/>
            <person name="Wrobel A."/>
            <person name="Rasinkangas P."/>
            <person name="Parkhill J."/>
            <person name="Rea M.C."/>
            <person name="O'Sullivan O."/>
            <person name="Ritari J."/>
            <person name="Douillard F.P."/>
            <person name="Paul Ross R."/>
            <person name="Yang R."/>
            <person name="Briner A.E."/>
            <person name="Felis G.E."/>
            <person name="de Vos W.M."/>
            <person name="Barrangou R."/>
            <person name="Klaenhammer T.R."/>
            <person name="Caufield P.W."/>
            <person name="Cui Y."/>
            <person name="Zhang H."/>
            <person name="O'Toole P.W."/>
        </authorList>
    </citation>
    <scope>NUCLEOTIDE SEQUENCE [LARGE SCALE GENOMIC DNA]</scope>
    <source>
        <strain evidence="6 7">DSM 20505</strain>
    </source>
</reference>
<evidence type="ECO:0000256" key="3">
    <source>
        <dbReference type="ARBA" id="ARBA00023125"/>
    </source>
</evidence>
<gene>
    <name evidence="6" type="ORF">FC18_GL001041</name>
</gene>
<dbReference type="Gene3D" id="1.10.10.10">
    <property type="entry name" value="Winged helix-like DNA-binding domain superfamily/Winged helix DNA-binding domain"/>
    <property type="match status" value="1"/>
</dbReference>
<dbReference type="GO" id="GO:0003700">
    <property type="term" value="F:DNA-binding transcription factor activity"/>
    <property type="evidence" value="ECO:0007669"/>
    <property type="project" value="InterPro"/>
</dbReference>
<keyword evidence="4" id="KW-0804">Transcription</keyword>
<dbReference type="PANTHER" id="PTHR30419">
    <property type="entry name" value="HTH-TYPE TRANSCRIPTIONAL REGULATOR YBHD"/>
    <property type="match status" value="1"/>
</dbReference>
<dbReference type="PRINTS" id="PR00039">
    <property type="entry name" value="HTHLYSR"/>
</dbReference>
<dbReference type="Pfam" id="PF00126">
    <property type="entry name" value="HTH_1"/>
    <property type="match status" value="1"/>
</dbReference>
<dbReference type="GO" id="GO:0003677">
    <property type="term" value="F:DNA binding"/>
    <property type="evidence" value="ECO:0007669"/>
    <property type="project" value="UniProtKB-KW"/>
</dbReference>
<proteinExistence type="inferred from homology"/>
<evidence type="ECO:0000256" key="1">
    <source>
        <dbReference type="ARBA" id="ARBA00009437"/>
    </source>
</evidence>
<dbReference type="GO" id="GO:0005829">
    <property type="term" value="C:cytosol"/>
    <property type="evidence" value="ECO:0007669"/>
    <property type="project" value="TreeGrafter"/>
</dbReference>
<dbReference type="Gene3D" id="3.40.190.10">
    <property type="entry name" value="Periplasmic binding protein-like II"/>
    <property type="match status" value="2"/>
</dbReference>
<dbReference type="InterPro" id="IPR000847">
    <property type="entry name" value="LysR_HTH_N"/>
</dbReference>